<dbReference type="NCBIfam" id="TIGR01891">
    <property type="entry name" value="amidohydrolases"/>
    <property type="match status" value="1"/>
</dbReference>
<dbReference type="EMBL" id="QQBC01000003">
    <property type="protein sequence ID" value="RDI66976.1"/>
    <property type="molecule type" value="Genomic_DNA"/>
</dbReference>
<name>A0A370I8B1_9NOCA</name>
<dbReference type="GO" id="GO:0046872">
    <property type="term" value="F:metal ion binding"/>
    <property type="evidence" value="ECO:0007669"/>
    <property type="project" value="UniProtKB-KW"/>
</dbReference>
<keyword evidence="4" id="KW-1185">Reference proteome</keyword>
<keyword evidence="3" id="KW-0378">Hydrolase</keyword>
<dbReference type="InterPro" id="IPR002933">
    <property type="entry name" value="Peptidase_M20"/>
</dbReference>
<feature type="binding site" evidence="1">
    <location>
        <position position="172"/>
    </location>
    <ligand>
        <name>Mn(2+)</name>
        <dbReference type="ChEBI" id="CHEBI:29035"/>
        <label>2</label>
    </ligand>
</feature>
<organism evidence="3 4">
    <name type="scientific">Nocardia pseudobrasiliensis</name>
    <dbReference type="NCBI Taxonomy" id="45979"/>
    <lineage>
        <taxon>Bacteria</taxon>
        <taxon>Bacillati</taxon>
        <taxon>Actinomycetota</taxon>
        <taxon>Actinomycetes</taxon>
        <taxon>Mycobacteriales</taxon>
        <taxon>Nocardiaceae</taxon>
        <taxon>Nocardia</taxon>
    </lineage>
</organism>
<dbReference type="SUPFAM" id="SSF53187">
    <property type="entry name" value="Zn-dependent exopeptidases"/>
    <property type="match status" value="1"/>
</dbReference>
<keyword evidence="1" id="KW-0479">Metal-binding</keyword>
<gene>
    <name evidence="3" type="ORF">DFR76_10347</name>
</gene>
<dbReference type="Gene3D" id="3.30.70.360">
    <property type="match status" value="1"/>
</dbReference>
<dbReference type="InterPro" id="IPR011650">
    <property type="entry name" value="Peptidase_M20_dimer"/>
</dbReference>
<dbReference type="PANTHER" id="PTHR11014:SF63">
    <property type="entry name" value="METALLOPEPTIDASE, PUTATIVE (AFU_ORTHOLOGUE AFUA_6G09600)-RELATED"/>
    <property type="match status" value="1"/>
</dbReference>
<comment type="cofactor">
    <cofactor evidence="1">
        <name>Mn(2+)</name>
        <dbReference type="ChEBI" id="CHEBI:29035"/>
    </cofactor>
    <text evidence="1">The Mn(2+) ion enhances activity.</text>
</comment>
<reference evidence="3 4" key="1">
    <citation type="submission" date="2018-07" db="EMBL/GenBank/DDBJ databases">
        <title>Genomic Encyclopedia of Type Strains, Phase IV (KMG-IV): sequencing the most valuable type-strain genomes for metagenomic binning, comparative biology and taxonomic classification.</title>
        <authorList>
            <person name="Goeker M."/>
        </authorList>
    </citation>
    <scope>NUCLEOTIDE SEQUENCE [LARGE SCALE GENOMIC DNA]</scope>
    <source>
        <strain evidence="3 4">DSM 44290</strain>
    </source>
</reference>
<dbReference type="AlphaFoldDB" id="A0A370I8B1"/>
<dbReference type="InterPro" id="IPR017439">
    <property type="entry name" value="Amidohydrolase"/>
</dbReference>
<evidence type="ECO:0000256" key="1">
    <source>
        <dbReference type="PIRSR" id="PIRSR005962-1"/>
    </source>
</evidence>
<comment type="caution">
    <text evidence="3">The sequence shown here is derived from an EMBL/GenBank/DDBJ whole genome shotgun (WGS) entry which is preliminary data.</text>
</comment>
<dbReference type="Pfam" id="PF07687">
    <property type="entry name" value="M20_dimer"/>
    <property type="match status" value="1"/>
</dbReference>
<dbReference type="GO" id="GO:0016787">
    <property type="term" value="F:hydrolase activity"/>
    <property type="evidence" value="ECO:0007669"/>
    <property type="project" value="UniProtKB-KW"/>
</dbReference>
<dbReference type="InterPro" id="IPR036264">
    <property type="entry name" value="Bact_exopeptidase_dim_dom"/>
</dbReference>
<dbReference type="STRING" id="1210086.GCA_001613105_06032"/>
<protein>
    <submittedName>
        <fullName evidence="3">Hippurate hydrolase</fullName>
    </submittedName>
</protein>
<feature type="binding site" evidence="1">
    <location>
        <position position="109"/>
    </location>
    <ligand>
        <name>Mn(2+)</name>
        <dbReference type="ChEBI" id="CHEBI:29035"/>
        <label>2</label>
    </ligand>
</feature>
<feature type="domain" description="Peptidase M20 dimerisation" evidence="2">
    <location>
        <begin position="197"/>
        <end position="290"/>
    </location>
</feature>
<dbReference type="RefSeq" id="WP_068004976.1">
    <property type="nucleotide sequence ID" value="NZ_QQBC01000003.1"/>
</dbReference>
<feature type="binding site" evidence="1">
    <location>
        <position position="111"/>
    </location>
    <ligand>
        <name>Mn(2+)</name>
        <dbReference type="ChEBI" id="CHEBI:29035"/>
        <label>2</label>
    </ligand>
</feature>
<evidence type="ECO:0000313" key="4">
    <source>
        <dbReference type="Proteomes" id="UP000254869"/>
    </source>
</evidence>
<evidence type="ECO:0000313" key="3">
    <source>
        <dbReference type="EMBL" id="RDI66976.1"/>
    </source>
</evidence>
<evidence type="ECO:0000259" key="2">
    <source>
        <dbReference type="Pfam" id="PF07687"/>
    </source>
</evidence>
<dbReference type="SUPFAM" id="SSF55031">
    <property type="entry name" value="Bacterial exopeptidase dimerisation domain"/>
    <property type="match status" value="1"/>
</dbReference>
<sequence length="417" mass="44082">MTAPRLADHARARLEEFYRDLHEHPELSYQEFRTAAKIAEYLDGLGLEVTTGIARTGVVAVLRNGDGPVVLLRADMDALPVAEQTALPYASTATGTDPDGNDVPVMHACGHDMHVTCQLGALTVLAADAATWSGTVVAVFQPAEEGGNGATAMVEDGLYERFPKPEIVLAQHVSPLPAGMVGYRPGYLMAAADSLLVRLFGVGGHGSQPDLAIDPIVMAAATIMRLQTVRSRELSGTEPAVLTVGSIHAGTKDNIIPDQAELKINLRTFAEETRTRILASIQRIVEAEARASGAPKTPEISPIYRYPALSNDEAATAKTVTALRDAFGDKVFEFPQPFMGSEDAGDLATALDIPIVYWILGGADPEAGEIVFNHSPFFAPLIQPTLDTGVGAMVVAALTWLGPARPGSAESTAPQGV</sequence>
<dbReference type="PANTHER" id="PTHR11014">
    <property type="entry name" value="PEPTIDASE M20 FAMILY MEMBER"/>
    <property type="match status" value="1"/>
</dbReference>
<accession>A0A370I8B1</accession>
<feature type="binding site" evidence="1">
    <location>
        <position position="145"/>
    </location>
    <ligand>
        <name>Mn(2+)</name>
        <dbReference type="ChEBI" id="CHEBI:29035"/>
        <label>2</label>
    </ligand>
</feature>
<dbReference type="Proteomes" id="UP000254869">
    <property type="component" value="Unassembled WGS sequence"/>
</dbReference>
<proteinExistence type="predicted"/>
<keyword evidence="1" id="KW-0464">Manganese</keyword>
<dbReference type="Pfam" id="PF01546">
    <property type="entry name" value="Peptidase_M20"/>
    <property type="match status" value="1"/>
</dbReference>
<dbReference type="Gene3D" id="3.40.630.10">
    <property type="entry name" value="Zn peptidases"/>
    <property type="match status" value="1"/>
</dbReference>
<dbReference type="PIRSF" id="PIRSF005962">
    <property type="entry name" value="Pept_M20D_amidohydro"/>
    <property type="match status" value="1"/>
</dbReference>
<feature type="binding site" evidence="1">
    <location>
        <position position="374"/>
    </location>
    <ligand>
        <name>Mn(2+)</name>
        <dbReference type="ChEBI" id="CHEBI:29035"/>
        <label>2</label>
    </ligand>
</feature>